<dbReference type="AlphaFoldDB" id="A0A8J3VFF2"/>
<dbReference type="PANTHER" id="PTHR46796">
    <property type="entry name" value="HTH-TYPE TRANSCRIPTIONAL ACTIVATOR RHAS-RELATED"/>
    <property type="match status" value="1"/>
</dbReference>
<reference evidence="5" key="1">
    <citation type="submission" date="2021-01" db="EMBL/GenBank/DDBJ databases">
        <title>Whole genome shotgun sequence of Planotetraspora thailandica NBRC 104271.</title>
        <authorList>
            <person name="Komaki H."/>
            <person name="Tamura T."/>
        </authorList>
    </citation>
    <scope>NUCLEOTIDE SEQUENCE</scope>
    <source>
        <strain evidence="5">NBRC 104271</strain>
    </source>
</reference>
<accession>A0A8J3VFF2</accession>
<proteinExistence type="predicted"/>
<evidence type="ECO:0000256" key="3">
    <source>
        <dbReference type="ARBA" id="ARBA00023163"/>
    </source>
</evidence>
<evidence type="ECO:0000313" key="5">
    <source>
        <dbReference type="EMBL" id="GII57480.1"/>
    </source>
</evidence>
<dbReference type="InterPro" id="IPR050204">
    <property type="entry name" value="AraC_XylS_family_regulators"/>
</dbReference>
<dbReference type="Pfam" id="PF12833">
    <property type="entry name" value="HTH_18"/>
    <property type="match status" value="1"/>
</dbReference>
<gene>
    <name evidence="5" type="ORF">Pth03_58690</name>
</gene>
<dbReference type="SUPFAM" id="SSF46689">
    <property type="entry name" value="Homeodomain-like"/>
    <property type="match status" value="1"/>
</dbReference>
<keyword evidence="2" id="KW-0238">DNA-binding</keyword>
<dbReference type="SMART" id="SM00342">
    <property type="entry name" value="HTH_ARAC"/>
    <property type="match status" value="1"/>
</dbReference>
<sequence>MSTDVPKIYSREFKALRDQDEIEMVQSLLGVAGSVRHDWLKVKDLAFGLLACQVGEITFVNARTTSMTVWKEGISEDLVTITRVGEGSGRVTLAGGPIDISAGDAYALSTEQGFTCYTPLYQNISLIAIPRLRLRQLSLPEGILRPKGEFAPFDSVADMLFDFCHSYALRLKNGPVLSRKALASVNESIIGMAATVLEENMPEAAPGLYSAAVDFIDDNLRDPELSPSTVAAALHVSKRTLYRSFADKDQSIASYIRTARLRRLKRELDAASGVTSIHDVAERWGFTSSGYFAKLFQQEFGFMPSEYMRNLR</sequence>
<evidence type="ECO:0000259" key="4">
    <source>
        <dbReference type="PROSITE" id="PS01124"/>
    </source>
</evidence>
<feature type="domain" description="HTH araC/xylS-type" evidence="4">
    <location>
        <begin position="210"/>
        <end position="310"/>
    </location>
</feature>
<organism evidence="5 6">
    <name type="scientific">Planotetraspora thailandica</name>
    <dbReference type="NCBI Taxonomy" id="487172"/>
    <lineage>
        <taxon>Bacteria</taxon>
        <taxon>Bacillati</taxon>
        <taxon>Actinomycetota</taxon>
        <taxon>Actinomycetes</taxon>
        <taxon>Streptosporangiales</taxon>
        <taxon>Streptosporangiaceae</taxon>
        <taxon>Planotetraspora</taxon>
    </lineage>
</organism>
<evidence type="ECO:0000256" key="1">
    <source>
        <dbReference type="ARBA" id="ARBA00023015"/>
    </source>
</evidence>
<keyword evidence="1" id="KW-0805">Transcription regulation</keyword>
<dbReference type="GO" id="GO:0043565">
    <property type="term" value="F:sequence-specific DNA binding"/>
    <property type="evidence" value="ECO:0007669"/>
    <property type="project" value="InterPro"/>
</dbReference>
<dbReference type="Proteomes" id="UP000605992">
    <property type="component" value="Unassembled WGS sequence"/>
</dbReference>
<dbReference type="PRINTS" id="PR00032">
    <property type="entry name" value="HTHARAC"/>
</dbReference>
<dbReference type="EMBL" id="BOOR01000052">
    <property type="protein sequence ID" value="GII57480.1"/>
    <property type="molecule type" value="Genomic_DNA"/>
</dbReference>
<dbReference type="RefSeq" id="WP_203947608.1">
    <property type="nucleotide sequence ID" value="NZ_BOOR01000052.1"/>
</dbReference>
<evidence type="ECO:0000313" key="6">
    <source>
        <dbReference type="Proteomes" id="UP000605992"/>
    </source>
</evidence>
<keyword evidence="3" id="KW-0804">Transcription</keyword>
<dbReference type="InterPro" id="IPR009057">
    <property type="entry name" value="Homeodomain-like_sf"/>
</dbReference>
<dbReference type="InterPro" id="IPR018060">
    <property type="entry name" value="HTH_AraC"/>
</dbReference>
<dbReference type="PROSITE" id="PS01124">
    <property type="entry name" value="HTH_ARAC_FAMILY_2"/>
    <property type="match status" value="1"/>
</dbReference>
<comment type="caution">
    <text evidence="5">The sequence shown here is derived from an EMBL/GenBank/DDBJ whole genome shotgun (WGS) entry which is preliminary data.</text>
</comment>
<name>A0A8J3VFF2_9ACTN</name>
<keyword evidence="6" id="KW-1185">Reference proteome</keyword>
<dbReference type="Gene3D" id="1.10.10.60">
    <property type="entry name" value="Homeodomain-like"/>
    <property type="match status" value="1"/>
</dbReference>
<evidence type="ECO:0000256" key="2">
    <source>
        <dbReference type="ARBA" id="ARBA00023125"/>
    </source>
</evidence>
<dbReference type="InterPro" id="IPR020449">
    <property type="entry name" value="Tscrpt_reg_AraC-type_HTH"/>
</dbReference>
<dbReference type="GO" id="GO:0003700">
    <property type="term" value="F:DNA-binding transcription factor activity"/>
    <property type="evidence" value="ECO:0007669"/>
    <property type="project" value="InterPro"/>
</dbReference>
<protein>
    <recommendedName>
        <fullName evidence="4">HTH araC/xylS-type domain-containing protein</fullName>
    </recommendedName>
</protein>